<dbReference type="EMBL" id="JACXVP010000005">
    <property type="protein sequence ID" value="KAG5603545.1"/>
    <property type="molecule type" value="Genomic_DNA"/>
</dbReference>
<sequence length="94" mass="10847">MDIELSHMALDLFTNFLIENTPLPHTHTHTLFLYLIYCEASTSLVLRDAVYITLLGCHPSTNCVNMRCFVHRAVLLNLQNVRWLESLFLLNSGR</sequence>
<comment type="caution">
    <text evidence="1">The sequence shown here is derived from an EMBL/GenBank/DDBJ whole genome shotgun (WGS) entry which is preliminary data.</text>
</comment>
<dbReference type="Proteomes" id="UP000824120">
    <property type="component" value="Chromosome 5"/>
</dbReference>
<name>A0A9J5YSP2_SOLCO</name>
<dbReference type="AlphaFoldDB" id="A0A9J5YSP2"/>
<proteinExistence type="predicted"/>
<keyword evidence="2" id="KW-1185">Reference proteome</keyword>
<evidence type="ECO:0000313" key="2">
    <source>
        <dbReference type="Proteomes" id="UP000824120"/>
    </source>
</evidence>
<evidence type="ECO:0000313" key="1">
    <source>
        <dbReference type="EMBL" id="KAG5603545.1"/>
    </source>
</evidence>
<organism evidence="1 2">
    <name type="scientific">Solanum commersonii</name>
    <name type="common">Commerson's wild potato</name>
    <name type="synonym">Commerson's nightshade</name>
    <dbReference type="NCBI Taxonomy" id="4109"/>
    <lineage>
        <taxon>Eukaryota</taxon>
        <taxon>Viridiplantae</taxon>
        <taxon>Streptophyta</taxon>
        <taxon>Embryophyta</taxon>
        <taxon>Tracheophyta</taxon>
        <taxon>Spermatophyta</taxon>
        <taxon>Magnoliopsida</taxon>
        <taxon>eudicotyledons</taxon>
        <taxon>Gunneridae</taxon>
        <taxon>Pentapetalae</taxon>
        <taxon>asterids</taxon>
        <taxon>lamiids</taxon>
        <taxon>Solanales</taxon>
        <taxon>Solanaceae</taxon>
        <taxon>Solanoideae</taxon>
        <taxon>Solaneae</taxon>
        <taxon>Solanum</taxon>
    </lineage>
</organism>
<accession>A0A9J5YSP2</accession>
<protein>
    <submittedName>
        <fullName evidence="1">Uncharacterized protein</fullName>
    </submittedName>
</protein>
<gene>
    <name evidence="1" type="ORF">H5410_025037</name>
</gene>
<reference evidence="1 2" key="1">
    <citation type="submission" date="2020-09" db="EMBL/GenBank/DDBJ databases">
        <title>De no assembly of potato wild relative species, Solanum commersonii.</title>
        <authorList>
            <person name="Cho K."/>
        </authorList>
    </citation>
    <scope>NUCLEOTIDE SEQUENCE [LARGE SCALE GENOMIC DNA]</scope>
    <source>
        <strain evidence="1">LZ3.2</strain>
        <tissue evidence="1">Leaf</tissue>
    </source>
</reference>